<dbReference type="InterPro" id="IPR000531">
    <property type="entry name" value="Beta-barrel_TonB"/>
</dbReference>
<keyword evidence="3 8" id="KW-1134">Transmembrane beta strand</keyword>
<comment type="subcellular location">
    <subcellularLocation>
        <location evidence="1 8">Cell outer membrane</location>
        <topology evidence="1 8">Multi-pass membrane protein</topology>
    </subcellularLocation>
</comment>
<keyword evidence="10" id="KW-1133">Transmembrane helix</keyword>
<accession>A0ABT8KUC8</accession>
<dbReference type="Proteomes" id="UP001172082">
    <property type="component" value="Unassembled WGS sequence"/>
</dbReference>
<evidence type="ECO:0000256" key="9">
    <source>
        <dbReference type="RuleBase" id="RU003357"/>
    </source>
</evidence>
<dbReference type="InterPro" id="IPR037066">
    <property type="entry name" value="Plug_dom_sf"/>
</dbReference>
<evidence type="ECO:0000256" key="8">
    <source>
        <dbReference type="PROSITE-ProRule" id="PRU01360"/>
    </source>
</evidence>
<keyword evidence="7 8" id="KW-0998">Cell outer membrane</keyword>
<evidence type="ECO:0000259" key="11">
    <source>
        <dbReference type="Pfam" id="PF00593"/>
    </source>
</evidence>
<dbReference type="InterPro" id="IPR036942">
    <property type="entry name" value="Beta-barrel_TonB_sf"/>
</dbReference>
<comment type="similarity">
    <text evidence="8 9">Belongs to the TonB-dependent receptor family.</text>
</comment>
<proteinExistence type="inferred from homology"/>
<feature type="transmembrane region" description="Helical" evidence="10">
    <location>
        <begin position="12"/>
        <end position="34"/>
    </location>
</feature>
<protein>
    <submittedName>
        <fullName evidence="13">TonB-dependent receptor</fullName>
    </submittedName>
</protein>
<keyword evidence="14" id="KW-1185">Reference proteome</keyword>
<dbReference type="InterPro" id="IPR023997">
    <property type="entry name" value="TonB-dep_OMP_SusC/RagA_CS"/>
</dbReference>
<keyword evidence="13" id="KW-0675">Receptor</keyword>
<dbReference type="EMBL" id="JAUJEA010000011">
    <property type="protein sequence ID" value="MDN5204370.1"/>
    <property type="molecule type" value="Genomic_DNA"/>
</dbReference>
<evidence type="ECO:0000256" key="3">
    <source>
        <dbReference type="ARBA" id="ARBA00022452"/>
    </source>
</evidence>
<dbReference type="NCBIfam" id="TIGR04056">
    <property type="entry name" value="OMP_RagA_SusC"/>
    <property type="match status" value="1"/>
</dbReference>
<dbReference type="Gene3D" id="2.170.130.10">
    <property type="entry name" value="TonB-dependent receptor, plug domain"/>
    <property type="match status" value="1"/>
</dbReference>
<evidence type="ECO:0000256" key="5">
    <source>
        <dbReference type="ARBA" id="ARBA00023077"/>
    </source>
</evidence>
<reference evidence="13" key="1">
    <citation type="submission" date="2023-06" db="EMBL/GenBank/DDBJ databases">
        <title>Genomic of Parafulvivirga corallium.</title>
        <authorList>
            <person name="Wang G."/>
        </authorList>
    </citation>
    <scope>NUCLEOTIDE SEQUENCE</scope>
    <source>
        <strain evidence="13">BMA10</strain>
    </source>
</reference>
<evidence type="ECO:0000259" key="12">
    <source>
        <dbReference type="Pfam" id="PF07715"/>
    </source>
</evidence>
<dbReference type="Gene3D" id="2.40.170.20">
    <property type="entry name" value="TonB-dependent receptor, beta-barrel domain"/>
    <property type="match status" value="1"/>
</dbReference>
<organism evidence="13 14">
    <name type="scientific">Splendidivirga corallicola</name>
    <dbReference type="NCBI Taxonomy" id="3051826"/>
    <lineage>
        <taxon>Bacteria</taxon>
        <taxon>Pseudomonadati</taxon>
        <taxon>Bacteroidota</taxon>
        <taxon>Cytophagia</taxon>
        <taxon>Cytophagales</taxon>
        <taxon>Splendidivirgaceae</taxon>
        <taxon>Splendidivirga</taxon>
    </lineage>
</organism>
<evidence type="ECO:0000313" key="13">
    <source>
        <dbReference type="EMBL" id="MDN5204370.1"/>
    </source>
</evidence>
<evidence type="ECO:0000313" key="14">
    <source>
        <dbReference type="Proteomes" id="UP001172082"/>
    </source>
</evidence>
<dbReference type="PROSITE" id="PS52016">
    <property type="entry name" value="TONB_DEPENDENT_REC_3"/>
    <property type="match status" value="1"/>
</dbReference>
<keyword evidence="2 8" id="KW-0813">Transport</keyword>
<dbReference type="InterPro" id="IPR008969">
    <property type="entry name" value="CarboxyPept-like_regulatory"/>
</dbReference>
<keyword evidence="5 9" id="KW-0798">TonB box</keyword>
<keyword evidence="6 8" id="KW-0472">Membrane</keyword>
<gene>
    <name evidence="13" type="ORF">QQ008_23460</name>
</gene>
<evidence type="ECO:0000256" key="10">
    <source>
        <dbReference type="SAM" id="Phobius"/>
    </source>
</evidence>
<keyword evidence="4 8" id="KW-0812">Transmembrane</keyword>
<evidence type="ECO:0000256" key="2">
    <source>
        <dbReference type="ARBA" id="ARBA00022448"/>
    </source>
</evidence>
<dbReference type="Pfam" id="PF13715">
    <property type="entry name" value="CarbopepD_reg_2"/>
    <property type="match status" value="1"/>
</dbReference>
<dbReference type="InterPro" id="IPR012910">
    <property type="entry name" value="Plug_dom"/>
</dbReference>
<dbReference type="RefSeq" id="WP_346754393.1">
    <property type="nucleotide sequence ID" value="NZ_JAUJEA010000011.1"/>
</dbReference>
<dbReference type="Pfam" id="PF00593">
    <property type="entry name" value="TonB_dep_Rec_b-barrel"/>
    <property type="match status" value="1"/>
</dbReference>
<dbReference type="SUPFAM" id="SSF49464">
    <property type="entry name" value="Carboxypeptidase regulatory domain-like"/>
    <property type="match status" value="1"/>
</dbReference>
<dbReference type="Gene3D" id="2.60.40.1120">
    <property type="entry name" value="Carboxypeptidase-like, regulatory domain"/>
    <property type="match status" value="1"/>
</dbReference>
<evidence type="ECO:0000256" key="7">
    <source>
        <dbReference type="ARBA" id="ARBA00023237"/>
    </source>
</evidence>
<sequence>MNFNYTKTIYNQLLLIVKGVLLQCIFISVVYAHVGSAQSVYQVKIDMKLQKASLIDIIDGIQEKTDYHFAYREQDILKETVRTTKNFRNESVGSILEFVAKKYDFHFKQINRTITAIKIERNENPSSESLKIVEEKIISGNVKDAETSQPLPGATVLIKGTDIGTTTDVEGQFSFSVPDNANQLVVSFVGYITEEIAIGDRADFDIKLLPDAKSLDEIVVIGYGSDSKEKVNGAMSEVKAETLEKYATGNFEQAILGTMAGVLVTQNGRNPGEDSRITIRGIKTLTAGINPLIVVDGIPLTEGSSLNSINPNDIESINVLKDAASSAIYGSRASNGVILITTKKGQTGKLQINFNAYTGVQSRTDKLELINAYDAAQFFKEARDNGYVSRDPANRSESHDNATRIANGANKRELTLEYTQPYLDGIQGLTDTDWMDAVFRDAQISNYYVSLSGGTPKTDYFLSIGYLDQEGIVIGSNIDRYSSNLRLNTDISEKLKFGINLNTSFSIADVLDDNGWNNLPPDPGSSFYLMYPFFKIRNDDGSFAISDQIEANTPEDGSLSENTVAMTLLTKNKENKFRTFGSAFLEYEILEGLKFKTSFGSDFRSYFYDYYQPSTFGRYRTHVDNNQSNSTETDIRIENILSENTLNYEKTMNDHKFNILAGYSYQQENFKRTEISATGIVDNNIDNIAAGSNHAIDSRRSKWTQISYFGRLQYDFKDKYLFSASLRRDGSSRFGDDSKWGTFSSFSGAWILSRESFFPSTSIITFTKLRASWGQTGNNQIGAYGSQALVTDDNYAVDGVLVPGFATTSSPNPDLSWETNTSSNFGLDLGFLDNRLMFTAEYYISNTDNLLLEVPVPQQSGFSFSLQNIGEVKNRGFELELNGRGFKYGDLTIGFHANLTTNDNEVIALGPDQDQIIASRGGSTYLTRIGGPIAEIYGWDIIGVYKSQEEIDNTPHMPGTLVGDYMVRDADGDGDVDDDDRVGLGTYNPDFTYTIGANLAFRGFDFSFSFTGVEGRKVYDHLTARGLEVGEGFTTASQYYFDNRYHPVNNPNGFFAQPNLGNFSSARRNTRMSSITVSDGDYLRLRSIQLGYSLPESMLNNIGLTKARVYLAANNLFTVTDFRGINTEGGIDDPLRQGYVRSTASIPRTVFGGINVTF</sequence>
<comment type="caution">
    <text evidence="13">The sequence shown here is derived from an EMBL/GenBank/DDBJ whole genome shotgun (WGS) entry which is preliminary data.</text>
</comment>
<evidence type="ECO:0000256" key="4">
    <source>
        <dbReference type="ARBA" id="ARBA00022692"/>
    </source>
</evidence>
<name>A0ABT8KUC8_9BACT</name>
<dbReference type="Pfam" id="PF07715">
    <property type="entry name" value="Plug"/>
    <property type="match status" value="1"/>
</dbReference>
<dbReference type="InterPro" id="IPR023996">
    <property type="entry name" value="TonB-dep_OMP_SusC/RagA"/>
</dbReference>
<dbReference type="NCBIfam" id="TIGR04057">
    <property type="entry name" value="SusC_RagA_signa"/>
    <property type="match status" value="1"/>
</dbReference>
<feature type="domain" description="TonB-dependent receptor-like beta-barrel" evidence="11">
    <location>
        <begin position="599"/>
        <end position="1116"/>
    </location>
</feature>
<evidence type="ECO:0000256" key="6">
    <source>
        <dbReference type="ARBA" id="ARBA00023136"/>
    </source>
</evidence>
<dbReference type="InterPro" id="IPR039426">
    <property type="entry name" value="TonB-dep_rcpt-like"/>
</dbReference>
<feature type="domain" description="TonB-dependent receptor plug" evidence="12">
    <location>
        <begin position="228"/>
        <end position="337"/>
    </location>
</feature>
<dbReference type="SUPFAM" id="SSF56935">
    <property type="entry name" value="Porins"/>
    <property type="match status" value="1"/>
</dbReference>
<evidence type="ECO:0000256" key="1">
    <source>
        <dbReference type="ARBA" id="ARBA00004571"/>
    </source>
</evidence>